<keyword evidence="3" id="KW-1185">Reference proteome</keyword>
<evidence type="ECO:0000313" key="3">
    <source>
        <dbReference type="Proteomes" id="UP000001072"/>
    </source>
</evidence>
<feature type="region of interest" description="Disordered" evidence="1">
    <location>
        <begin position="1"/>
        <end position="22"/>
    </location>
</feature>
<dbReference type="Proteomes" id="UP000001072">
    <property type="component" value="Unassembled WGS sequence"/>
</dbReference>
<reference evidence="3" key="1">
    <citation type="journal article" date="2011" name="Proc. Natl. Acad. Sci. U.S.A.">
        <title>Obligate biotrophy features unraveled by the genomic analysis of rust fungi.</title>
        <authorList>
            <person name="Duplessis S."/>
            <person name="Cuomo C.A."/>
            <person name="Lin Y.-C."/>
            <person name="Aerts A."/>
            <person name="Tisserant E."/>
            <person name="Veneault-Fourrey C."/>
            <person name="Joly D.L."/>
            <person name="Hacquard S."/>
            <person name="Amselem J."/>
            <person name="Cantarel B.L."/>
            <person name="Chiu R."/>
            <person name="Coutinho P.M."/>
            <person name="Feau N."/>
            <person name="Field M."/>
            <person name="Frey P."/>
            <person name="Gelhaye E."/>
            <person name="Goldberg J."/>
            <person name="Grabherr M.G."/>
            <person name="Kodira C.D."/>
            <person name="Kohler A."/>
            <person name="Kuees U."/>
            <person name="Lindquist E.A."/>
            <person name="Lucas S.M."/>
            <person name="Mago R."/>
            <person name="Mauceli E."/>
            <person name="Morin E."/>
            <person name="Murat C."/>
            <person name="Pangilinan J.L."/>
            <person name="Park R."/>
            <person name="Pearson M."/>
            <person name="Quesneville H."/>
            <person name="Rouhier N."/>
            <person name="Sakthikumar S."/>
            <person name="Salamov A.A."/>
            <person name="Schmutz J."/>
            <person name="Selles B."/>
            <person name="Shapiro H."/>
            <person name="Tanguay P."/>
            <person name="Tuskan G.A."/>
            <person name="Henrissat B."/>
            <person name="Van de Peer Y."/>
            <person name="Rouze P."/>
            <person name="Ellis J.G."/>
            <person name="Dodds P.N."/>
            <person name="Schein J.E."/>
            <person name="Zhong S."/>
            <person name="Hamelin R.C."/>
            <person name="Grigoriev I.V."/>
            <person name="Szabo L.J."/>
            <person name="Martin F."/>
        </authorList>
    </citation>
    <scope>NUCLEOTIDE SEQUENCE [LARGE SCALE GENOMIC DNA]</scope>
    <source>
        <strain evidence="3">98AG31 / pathotype 3-4-7</strain>
    </source>
</reference>
<accession>F4RTX1</accession>
<protein>
    <submittedName>
        <fullName evidence="2">Uncharacterized protein</fullName>
    </submittedName>
</protein>
<sequence length="120" mass="12563">MKLNHSPKDAATRGGGPPSINPALASPIQSASVMVNGSIPNIPGLLTSKDVSSTDTDCKPMVSQAIGNVDLAFVKQISVEDKPTSAAIIRFSNDKIACGLVTLSKFFTAKMVFLDAYILP</sequence>
<evidence type="ECO:0000313" key="2">
    <source>
        <dbReference type="EMBL" id="EGG04079.1"/>
    </source>
</evidence>
<dbReference type="AlphaFoldDB" id="F4RTX1"/>
<evidence type="ECO:0000256" key="1">
    <source>
        <dbReference type="SAM" id="MobiDB-lite"/>
    </source>
</evidence>
<proteinExistence type="predicted"/>
<feature type="compositionally biased region" description="Basic and acidic residues" evidence="1">
    <location>
        <begin position="1"/>
        <end position="11"/>
    </location>
</feature>
<name>F4RTX1_MELLP</name>
<dbReference type="HOGENOM" id="CLU_2050149_0_0_1"/>
<organism evidence="3">
    <name type="scientific">Melampsora larici-populina (strain 98AG31 / pathotype 3-4-7)</name>
    <name type="common">Poplar leaf rust fungus</name>
    <dbReference type="NCBI Taxonomy" id="747676"/>
    <lineage>
        <taxon>Eukaryota</taxon>
        <taxon>Fungi</taxon>
        <taxon>Dikarya</taxon>
        <taxon>Basidiomycota</taxon>
        <taxon>Pucciniomycotina</taxon>
        <taxon>Pucciniomycetes</taxon>
        <taxon>Pucciniales</taxon>
        <taxon>Melampsoraceae</taxon>
        <taxon>Melampsora</taxon>
    </lineage>
</organism>
<gene>
    <name evidence="2" type="ORF">MELLADRAFT_108688</name>
</gene>
<dbReference type="InParanoid" id="F4RTX1"/>
<dbReference type="GeneID" id="18923538"/>
<dbReference type="KEGG" id="mlr:MELLADRAFT_108688"/>
<dbReference type="VEuPathDB" id="FungiDB:MELLADRAFT_108688"/>
<dbReference type="RefSeq" id="XP_007412540.1">
    <property type="nucleotide sequence ID" value="XM_007412478.1"/>
</dbReference>
<dbReference type="EMBL" id="GL883120">
    <property type="protein sequence ID" value="EGG04079.1"/>
    <property type="molecule type" value="Genomic_DNA"/>
</dbReference>